<feature type="transmembrane region" description="Helical" evidence="9">
    <location>
        <begin position="302"/>
        <end position="325"/>
    </location>
</feature>
<evidence type="ECO:0000313" key="10">
    <source>
        <dbReference type="EMBL" id="SUO95985.1"/>
    </source>
</evidence>
<evidence type="ECO:0000256" key="7">
    <source>
        <dbReference type="ARBA" id="ARBA00023136"/>
    </source>
</evidence>
<protein>
    <submittedName>
        <fullName evidence="10">Lipopolysaccharide export system permease protein lptG</fullName>
    </submittedName>
</protein>
<evidence type="ECO:0000256" key="1">
    <source>
        <dbReference type="ARBA" id="ARBA00002265"/>
    </source>
</evidence>
<dbReference type="RefSeq" id="WP_072576596.1">
    <property type="nucleotide sequence ID" value="NZ_LWHB01000084.1"/>
</dbReference>
<dbReference type="GO" id="GO:0043190">
    <property type="term" value="C:ATP-binding cassette (ABC) transporter complex"/>
    <property type="evidence" value="ECO:0007669"/>
    <property type="project" value="InterPro"/>
</dbReference>
<comment type="subunit">
    <text evidence="8">Component of the lipopolysaccharide transport and assembly complex. The LptBFG transporter is composed of two ATP-binding proteins (LptB) and two transmembrane proteins (LptF and LptG).</text>
</comment>
<dbReference type="OrthoDB" id="9776227at2"/>
<dbReference type="GO" id="GO:0055085">
    <property type="term" value="P:transmembrane transport"/>
    <property type="evidence" value="ECO:0007669"/>
    <property type="project" value="InterPro"/>
</dbReference>
<dbReference type="GO" id="GO:0015920">
    <property type="term" value="P:lipopolysaccharide transport"/>
    <property type="evidence" value="ECO:0007669"/>
    <property type="project" value="TreeGrafter"/>
</dbReference>
<dbReference type="EMBL" id="UHIC01000001">
    <property type="protein sequence ID" value="SUO95985.1"/>
    <property type="molecule type" value="Genomic_DNA"/>
</dbReference>
<evidence type="ECO:0000256" key="6">
    <source>
        <dbReference type="ARBA" id="ARBA00022989"/>
    </source>
</evidence>
<feature type="transmembrane region" description="Helical" evidence="9">
    <location>
        <begin position="272"/>
        <end position="290"/>
    </location>
</feature>
<organism evidence="10 11">
    <name type="scientific">Suttonella ornithocola</name>
    <dbReference type="NCBI Taxonomy" id="279832"/>
    <lineage>
        <taxon>Bacteria</taxon>
        <taxon>Pseudomonadati</taxon>
        <taxon>Pseudomonadota</taxon>
        <taxon>Gammaproteobacteria</taxon>
        <taxon>Cardiobacteriales</taxon>
        <taxon>Cardiobacteriaceae</taxon>
        <taxon>Suttonella</taxon>
    </lineage>
</organism>
<evidence type="ECO:0000256" key="5">
    <source>
        <dbReference type="ARBA" id="ARBA00022692"/>
    </source>
</evidence>
<comment type="function">
    <text evidence="1">Part of the ABC transporter complex LptBFG involved in the translocation of lipopolysaccharide (LPS) from the inner membrane to the outer membrane.</text>
</comment>
<name>A0A380MTU4_9GAMM</name>
<keyword evidence="7 9" id="KW-0472">Membrane</keyword>
<accession>A0A380MTU4</accession>
<reference evidence="10 11" key="1">
    <citation type="submission" date="2018-06" db="EMBL/GenBank/DDBJ databases">
        <authorList>
            <consortium name="Pathogen Informatics"/>
            <person name="Doyle S."/>
        </authorList>
    </citation>
    <scope>NUCLEOTIDE SEQUENCE [LARGE SCALE GENOMIC DNA]</scope>
    <source>
        <strain evidence="10 11">NCTC13337</strain>
    </source>
</reference>
<dbReference type="Pfam" id="PF03739">
    <property type="entry name" value="LptF_LptG"/>
    <property type="match status" value="1"/>
</dbReference>
<keyword evidence="5 9" id="KW-0812">Transmembrane</keyword>
<dbReference type="NCBIfam" id="TIGR04408">
    <property type="entry name" value="LptG_lptG"/>
    <property type="match status" value="1"/>
</dbReference>
<dbReference type="InterPro" id="IPR005495">
    <property type="entry name" value="LptG/LptF_permease"/>
</dbReference>
<evidence type="ECO:0000256" key="2">
    <source>
        <dbReference type="ARBA" id="ARBA00004651"/>
    </source>
</evidence>
<sequence>MKKFDRYLLRILLISILIVLIFLLGIDFLVQSSEDADNIGKGQYSFGIMTYVLLLQIPDKIIQFLPAAILVGTIMSLGQLSTQNELTVIRTAGISRLRMAYAGIFLALSLGIGLIIIGEYIAPALTNKSELIRSQALGKTAKTAYQQGIWLTSDDYNMTHISHLNTDGSLADIMIYQQDADNNIIITEAQKALYTSSKWQLFNPIAYRLSPQSAEQITANTVWANEVTPETLISLANIHQATTLKELYTLTHFLAANHLNHQDQSLRFWQRMLLPLSTLTMLLLALPFAFSERRSGSGGVRLMIGILLGVTYYILQGILSSLALLMHWSPFLGAILPVLILGIPPIILLIRN</sequence>
<dbReference type="PANTHER" id="PTHR33529">
    <property type="entry name" value="SLR0882 PROTEIN-RELATED"/>
    <property type="match status" value="1"/>
</dbReference>
<evidence type="ECO:0000256" key="8">
    <source>
        <dbReference type="ARBA" id="ARBA00026081"/>
    </source>
</evidence>
<comment type="subcellular location">
    <subcellularLocation>
        <location evidence="2">Cell membrane</location>
        <topology evidence="2">Multi-pass membrane protein</topology>
    </subcellularLocation>
</comment>
<keyword evidence="4" id="KW-1003">Cell membrane</keyword>
<dbReference type="AlphaFoldDB" id="A0A380MTU4"/>
<comment type="similarity">
    <text evidence="3">Belongs to the LptF/LptG family.</text>
</comment>
<keyword evidence="11" id="KW-1185">Reference proteome</keyword>
<dbReference type="Proteomes" id="UP000254601">
    <property type="component" value="Unassembled WGS sequence"/>
</dbReference>
<dbReference type="PANTHER" id="PTHR33529:SF2">
    <property type="entry name" value="LIPOPOLYSACCHARIDE EXPORT SYSTEM PERMEASE PROTEIN LPTG"/>
    <property type="match status" value="1"/>
</dbReference>
<feature type="transmembrane region" description="Helical" evidence="9">
    <location>
        <begin position="61"/>
        <end position="78"/>
    </location>
</feature>
<evidence type="ECO:0000313" key="11">
    <source>
        <dbReference type="Proteomes" id="UP000254601"/>
    </source>
</evidence>
<evidence type="ECO:0000256" key="3">
    <source>
        <dbReference type="ARBA" id="ARBA00007725"/>
    </source>
</evidence>
<proteinExistence type="inferred from homology"/>
<feature type="transmembrane region" description="Helical" evidence="9">
    <location>
        <begin position="7"/>
        <end position="26"/>
    </location>
</feature>
<feature type="transmembrane region" description="Helical" evidence="9">
    <location>
        <begin position="99"/>
        <end position="122"/>
    </location>
</feature>
<feature type="transmembrane region" description="Helical" evidence="9">
    <location>
        <begin position="331"/>
        <end position="350"/>
    </location>
</feature>
<gene>
    <name evidence="10" type="primary">lptG</name>
    <name evidence="10" type="ORF">NCTC13337_01675</name>
</gene>
<dbReference type="InterPro" id="IPR030923">
    <property type="entry name" value="LptG"/>
</dbReference>
<evidence type="ECO:0000256" key="4">
    <source>
        <dbReference type="ARBA" id="ARBA00022475"/>
    </source>
</evidence>
<keyword evidence="6 9" id="KW-1133">Transmembrane helix</keyword>
<evidence type="ECO:0000256" key="9">
    <source>
        <dbReference type="SAM" id="Phobius"/>
    </source>
</evidence>